<sequence>MEGAKFVDRDDFLAVYGQALACYKRQEYDRAWQLVKDFQEQTGIKFLLGGLLQAYILRAQKKYVSEIALLTSLVHDFADSEDTKRLADAWSLLGAAHRMLGESEAAVAAFVQSAEIEPDTIKKLTETSNAIFSANAIENLSAARMQELYGLYRHYLQDMQGKVFPAPDCQHAKIRVGYLSADLRDHAVGQFVKPFFTGFDRAAFEVFVYQLNAESDFVTEDLRHAPVHWRMMAGQDFAAIAQAVRADEIDILVELGGHTAGNALPVFAYRAAKVQICGIGYFNSTGISECDGFLSDVYCSPAEHSPYFTERLLQLPHTHFCYQPYKKFPEPVPPPCRQNKYITFGSFNNFAKVNDGMLCLWRELLQQVPNSRLLLKHQLLGTEEGREYTLSRLRKLQLPLERIELRSYSADYLREYGDMDIALDTSPYPGGLTTCEALYMGVPVVTLTGNRHGARFGKSFLCNLGLGELVAESPEQYVNIARTLAGDGELLTALRQTLRRMMQASPLMDSQTYMQDVENLYRQIMLKRE</sequence>
<dbReference type="InterPro" id="IPR011990">
    <property type="entry name" value="TPR-like_helical_dom_sf"/>
</dbReference>
<keyword evidence="6" id="KW-0677">Repeat</keyword>
<dbReference type="SMART" id="SM00028">
    <property type="entry name" value="TPR"/>
    <property type="match status" value="1"/>
</dbReference>
<dbReference type="Gene3D" id="3.40.50.2000">
    <property type="entry name" value="Glycogen Phosphorylase B"/>
    <property type="match status" value="1"/>
</dbReference>
<evidence type="ECO:0000256" key="2">
    <source>
        <dbReference type="ARBA" id="ARBA00005386"/>
    </source>
</evidence>
<dbReference type="InterPro" id="IPR029489">
    <property type="entry name" value="OGT/SEC/SPY_C"/>
</dbReference>
<feature type="domain" description="O-GlcNAc transferase C-terminal" evidence="9">
    <location>
        <begin position="170"/>
        <end position="322"/>
    </location>
</feature>
<protein>
    <recommendedName>
        <fullName evidence="3">protein O-GlcNAc transferase</fullName>
        <ecNumber evidence="3">2.4.1.255</ecNumber>
    </recommendedName>
</protein>
<keyword evidence="7 8" id="KW-0802">TPR repeat</keyword>
<evidence type="ECO:0000256" key="8">
    <source>
        <dbReference type="PROSITE-ProRule" id="PRU00339"/>
    </source>
</evidence>
<dbReference type="Gene3D" id="3.40.50.11380">
    <property type="match status" value="1"/>
</dbReference>
<keyword evidence="4" id="KW-0328">Glycosyltransferase</keyword>
<dbReference type="EC" id="2.4.1.255" evidence="3"/>
<evidence type="ECO:0000256" key="1">
    <source>
        <dbReference type="ARBA" id="ARBA00004922"/>
    </source>
</evidence>
<feature type="domain" description="O-GlcNAc transferase C-terminal" evidence="9">
    <location>
        <begin position="340"/>
        <end position="516"/>
    </location>
</feature>
<evidence type="ECO:0000259" key="9">
    <source>
        <dbReference type="Pfam" id="PF13844"/>
    </source>
</evidence>
<dbReference type="InterPro" id="IPR019734">
    <property type="entry name" value="TPR_rpt"/>
</dbReference>
<reference evidence="10 11" key="1">
    <citation type="submission" date="2016-10" db="EMBL/GenBank/DDBJ databases">
        <authorList>
            <person name="de Groot N.N."/>
        </authorList>
    </citation>
    <scope>NUCLEOTIDE SEQUENCE [LARGE SCALE GENOMIC DNA]</scope>
    <source>
        <strain evidence="10 11">L14</strain>
    </source>
</reference>
<dbReference type="Pfam" id="PF13844">
    <property type="entry name" value="Glyco_transf_41"/>
    <property type="match status" value="2"/>
</dbReference>
<dbReference type="Proteomes" id="UP000183843">
    <property type="component" value="Unassembled WGS sequence"/>
</dbReference>
<dbReference type="PANTHER" id="PTHR44835:SF1">
    <property type="entry name" value="PROTEIN O-GLCNAC TRANSFERASE"/>
    <property type="match status" value="1"/>
</dbReference>
<dbReference type="GO" id="GO:0097363">
    <property type="term" value="F:protein O-acetylglucosaminyltransferase activity"/>
    <property type="evidence" value="ECO:0007669"/>
    <property type="project" value="UniProtKB-EC"/>
</dbReference>
<dbReference type="EMBL" id="FOJX01000002">
    <property type="protein sequence ID" value="SFA83877.1"/>
    <property type="molecule type" value="Genomic_DNA"/>
</dbReference>
<proteinExistence type="inferred from homology"/>
<dbReference type="AlphaFoldDB" id="A0A1I0W6C1"/>
<dbReference type="SUPFAM" id="SSF53756">
    <property type="entry name" value="UDP-Glycosyltransferase/glycogen phosphorylase"/>
    <property type="match status" value="1"/>
</dbReference>
<gene>
    <name evidence="10" type="ORF">SAMN05216587_102178</name>
</gene>
<evidence type="ECO:0000256" key="5">
    <source>
        <dbReference type="ARBA" id="ARBA00022679"/>
    </source>
</evidence>
<dbReference type="InterPro" id="IPR051939">
    <property type="entry name" value="Glycosyltr_41/O-GlcNAc_trsf"/>
</dbReference>
<evidence type="ECO:0000256" key="3">
    <source>
        <dbReference type="ARBA" id="ARBA00011970"/>
    </source>
</evidence>
<organism evidence="10 11">
    <name type="scientific">Selenomonas ruminantium</name>
    <dbReference type="NCBI Taxonomy" id="971"/>
    <lineage>
        <taxon>Bacteria</taxon>
        <taxon>Bacillati</taxon>
        <taxon>Bacillota</taxon>
        <taxon>Negativicutes</taxon>
        <taxon>Selenomonadales</taxon>
        <taxon>Selenomonadaceae</taxon>
        <taxon>Selenomonas</taxon>
    </lineage>
</organism>
<dbReference type="Gene3D" id="1.25.40.10">
    <property type="entry name" value="Tetratricopeptide repeat domain"/>
    <property type="match status" value="1"/>
</dbReference>
<evidence type="ECO:0000256" key="6">
    <source>
        <dbReference type="ARBA" id="ARBA00022737"/>
    </source>
</evidence>
<name>A0A1I0W6C1_SELRU</name>
<evidence type="ECO:0000313" key="10">
    <source>
        <dbReference type="EMBL" id="SFA83877.1"/>
    </source>
</evidence>
<keyword evidence="5 10" id="KW-0808">Transferase</keyword>
<comment type="pathway">
    <text evidence="1">Protein modification; protein glycosylation.</text>
</comment>
<evidence type="ECO:0000256" key="4">
    <source>
        <dbReference type="ARBA" id="ARBA00022676"/>
    </source>
</evidence>
<dbReference type="PANTHER" id="PTHR44835">
    <property type="entry name" value="UDP-N-ACETYLGLUCOSAMINE--PEPTIDE N-ACETYLGLUCOSAMINYLTRANSFERASE SPINDLY-RELATED"/>
    <property type="match status" value="1"/>
</dbReference>
<feature type="repeat" description="TPR" evidence="8">
    <location>
        <begin position="87"/>
        <end position="120"/>
    </location>
</feature>
<comment type="similarity">
    <text evidence="2">Belongs to the glycosyltransferase 41 family. O-GlcNAc transferase subfamily.</text>
</comment>
<evidence type="ECO:0000256" key="7">
    <source>
        <dbReference type="ARBA" id="ARBA00022803"/>
    </source>
</evidence>
<dbReference type="SUPFAM" id="SSF48452">
    <property type="entry name" value="TPR-like"/>
    <property type="match status" value="1"/>
</dbReference>
<dbReference type="PROSITE" id="PS50005">
    <property type="entry name" value="TPR"/>
    <property type="match status" value="1"/>
</dbReference>
<accession>A0A1I0W6C1</accession>
<evidence type="ECO:0000313" key="11">
    <source>
        <dbReference type="Proteomes" id="UP000183843"/>
    </source>
</evidence>